<evidence type="ECO:0000256" key="3">
    <source>
        <dbReference type="ARBA" id="ARBA00021242"/>
    </source>
</evidence>
<reference evidence="15 16" key="2">
    <citation type="submission" date="2015-05" db="EMBL/GenBank/DDBJ databases">
        <authorList>
            <person name="Morales-Cruz A."/>
            <person name="Amrine K.C."/>
            <person name="Cantu D."/>
        </authorList>
    </citation>
    <scope>NUCLEOTIDE SEQUENCE [LARGE SCALE GENOMIC DNA]</scope>
    <source>
        <strain evidence="15">DA912</strain>
    </source>
</reference>
<dbReference type="PANTHER" id="PTHR23516">
    <property type="entry name" value="SAM (S-ADENOSYL METHIONINE) TRANSPORTER"/>
    <property type="match status" value="1"/>
</dbReference>
<dbReference type="EMBL" id="LCUC01000253">
    <property type="protein sequence ID" value="KKY33160.1"/>
    <property type="molecule type" value="Genomic_DNA"/>
</dbReference>
<dbReference type="Proteomes" id="UP000034680">
    <property type="component" value="Unassembled WGS sequence"/>
</dbReference>
<evidence type="ECO:0000313" key="15">
    <source>
        <dbReference type="EMBL" id="KKY33160.1"/>
    </source>
</evidence>
<feature type="transmembrane region" description="Helical" evidence="13">
    <location>
        <begin position="458"/>
        <end position="481"/>
    </location>
</feature>
<evidence type="ECO:0000256" key="4">
    <source>
        <dbReference type="ARBA" id="ARBA00022448"/>
    </source>
</evidence>
<name>A0A0G2HYZ4_9PEZI</name>
<keyword evidence="14" id="KW-0732">Signal</keyword>
<sequence length="488" mass="52616">MDTYQLNFTGLLGLCAALFVAQRRTPAQPKQDAKSAGSKKDSKPKQKADSNEASQWPFLVVFALVMGSDWLQARLHIHSPRSQPLRAQKANLSTQGPFLYSLYREEHGVSSGMVSTLFTTGFLSGAVSAYATGTLADRHGRRLACLAFCAAYGLSCALTMAPSLPLLFAGRVLGGVGTSLLFSVFESWMVTDFHARGLGAKGGDLSRTFGVMSTLNSVVAIASGVFSEWVVSASGTRKAPFAAAVALLAVASWVIATRWEENYGDSAKTNKTEKADGGEGEEAPRPKLWDMLKDPRIVCLGLSSTMFEGSMYLFVFMWGPALQSAHAYESAAASSGAGAAGLPYGIIFASFMASVLAASLLFNIAMDNKLLRYTYLLGGILAAADLVFYLLEQPRSEQLTFWLFCLFEACVGMYWPCMGYLKGQLIDDGVRAQLYGILRVPLNVFVVVSLYFTGDGDSYATVFAVCSRLLLLSMGALYAMVMNEDELP</sequence>
<feature type="transmembrane region" description="Helical" evidence="13">
    <location>
        <begin position="370"/>
        <end position="389"/>
    </location>
</feature>
<dbReference type="InterPro" id="IPR036259">
    <property type="entry name" value="MFS_trans_sf"/>
</dbReference>
<protein>
    <recommendedName>
        <fullName evidence="3">Molybdate-anion transporter</fullName>
    </recommendedName>
    <alternativeName>
        <fullName evidence="10">Major facilitator superfamily domain-containing protein 5</fullName>
    </alternativeName>
    <alternativeName>
        <fullName evidence="11">Molybdate transporter 2 homolog</fullName>
    </alternativeName>
</protein>
<feature type="transmembrane region" description="Helical" evidence="13">
    <location>
        <begin position="209"/>
        <end position="227"/>
    </location>
</feature>
<feature type="transmembrane region" description="Helical" evidence="13">
    <location>
        <begin position="168"/>
        <end position="188"/>
    </location>
</feature>
<feature type="compositionally biased region" description="Basic and acidic residues" evidence="12">
    <location>
        <begin position="268"/>
        <end position="285"/>
    </location>
</feature>
<feature type="chain" id="PRO_5002545268" description="Molybdate-anion transporter" evidence="14">
    <location>
        <begin position="28"/>
        <end position="488"/>
    </location>
</feature>
<feature type="transmembrane region" description="Helical" evidence="13">
    <location>
        <begin position="401"/>
        <end position="421"/>
    </location>
</feature>
<evidence type="ECO:0000256" key="12">
    <source>
        <dbReference type="SAM" id="MobiDB-lite"/>
    </source>
</evidence>
<dbReference type="InterPro" id="IPR008509">
    <property type="entry name" value="MOT2/MFSD5"/>
</dbReference>
<evidence type="ECO:0000256" key="13">
    <source>
        <dbReference type="SAM" id="Phobius"/>
    </source>
</evidence>
<feature type="transmembrane region" description="Helical" evidence="13">
    <location>
        <begin position="341"/>
        <end position="363"/>
    </location>
</feature>
<evidence type="ECO:0000256" key="6">
    <source>
        <dbReference type="ARBA" id="ARBA00022692"/>
    </source>
</evidence>
<dbReference type="GO" id="GO:0015098">
    <property type="term" value="F:molybdate ion transmembrane transporter activity"/>
    <property type="evidence" value="ECO:0007669"/>
    <property type="project" value="InterPro"/>
</dbReference>
<accession>A0A0G2HYZ4</accession>
<dbReference type="GO" id="GO:0005886">
    <property type="term" value="C:plasma membrane"/>
    <property type="evidence" value="ECO:0007669"/>
    <property type="project" value="UniProtKB-SubCell"/>
</dbReference>
<feature type="region of interest" description="Disordered" evidence="12">
    <location>
        <begin position="26"/>
        <end position="51"/>
    </location>
</feature>
<feature type="compositionally biased region" description="Basic and acidic residues" evidence="12">
    <location>
        <begin position="38"/>
        <end position="50"/>
    </location>
</feature>
<feature type="signal peptide" evidence="14">
    <location>
        <begin position="1"/>
        <end position="27"/>
    </location>
</feature>
<dbReference type="GO" id="GO:0006811">
    <property type="term" value="P:monoatomic ion transport"/>
    <property type="evidence" value="ECO:0007669"/>
    <property type="project" value="UniProtKB-KW"/>
</dbReference>
<evidence type="ECO:0000256" key="1">
    <source>
        <dbReference type="ARBA" id="ARBA00003019"/>
    </source>
</evidence>
<keyword evidence="5" id="KW-1003">Cell membrane</keyword>
<dbReference type="PANTHER" id="PTHR23516:SF1">
    <property type="entry name" value="MOLYBDATE-ANION TRANSPORTER"/>
    <property type="match status" value="1"/>
</dbReference>
<evidence type="ECO:0000256" key="5">
    <source>
        <dbReference type="ARBA" id="ARBA00022475"/>
    </source>
</evidence>
<feature type="region of interest" description="Disordered" evidence="12">
    <location>
        <begin position="266"/>
        <end position="285"/>
    </location>
</feature>
<keyword evidence="4" id="KW-0813">Transport</keyword>
<evidence type="ECO:0000313" key="16">
    <source>
        <dbReference type="Proteomes" id="UP000034680"/>
    </source>
</evidence>
<keyword evidence="6 13" id="KW-0812">Transmembrane</keyword>
<feature type="transmembrane region" description="Helical" evidence="13">
    <location>
        <begin position="143"/>
        <end position="162"/>
    </location>
</feature>
<feature type="transmembrane region" description="Helical" evidence="13">
    <location>
        <begin position="297"/>
        <end position="321"/>
    </location>
</feature>
<keyword evidence="9 13" id="KW-0472">Membrane</keyword>
<dbReference type="SUPFAM" id="SSF103473">
    <property type="entry name" value="MFS general substrate transporter"/>
    <property type="match status" value="1"/>
</dbReference>
<evidence type="ECO:0000256" key="11">
    <source>
        <dbReference type="ARBA" id="ARBA00032555"/>
    </source>
</evidence>
<keyword evidence="16" id="KW-1185">Reference proteome</keyword>
<gene>
    <name evidence="15" type="ORF">UCDDA912_g06869</name>
</gene>
<dbReference type="AlphaFoldDB" id="A0A0G2HYZ4"/>
<keyword evidence="7 13" id="KW-1133">Transmembrane helix</keyword>
<dbReference type="Gene3D" id="1.20.1250.20">
    <property type="entry name" value="MFS general substrate transporter like domains"/>
    <property type="match status" value="1"/>
</dbReference>
<dbReference type="OrthoDB" id="263957at2759"/>
<reference evidence="15 16" key="1">
    <citation type="submission" date="2015-05" db="EMBL/GenBank/DDBJ databases">
        <title>Distinctive expansion of gene families associated with plant cell wall degradation and secondary metabolism in the genomes of grapevine trunk pathogens.</title>
        <authorList>
            <person name="Lawrence D.P."/>
            <person name="Travadon R."/>
            <person name="Rolshausen P.E."/>
            <person name="Baumgartner K."/>
        </authorList>
    </citation>
    <scope>NUCLEOTIDE SEQUENCE [LARGE SCALE GENOMIC DNA]</scope>
    <source>
        <strain evidence="15">DA912</strain>
    </source>
</reference>
<evidence type="ECO:0000256" key="7">
    <source>
        <dbReference type="ARBA" id="ARBA00022989"/>
    </source>
</evidence>
<evidence type="ECO:0000256" key="14">
    <source>
        <dbReference type="SAM" id="SignalP"/>
    </source>
</evidence>
<evidence type="ECO:0000256" key="8">
    <source>
        <dbReference type="ARBA" id="ARBA00023065"/>
    </source>
</evidence>
<evidence type="ECO:0000256" key="9">
    <source>
        <dbReference type="ARBA" id="ARBA00023136"/>
    </source>
</evidence>
<comment type="subcellular location">
    <subcellularLocation>
        <location evidence="2">Cell membrane</location>
        <topology evidence="2">Multi-pass membrane protein</topology>
    </subcellularLocation>
</comment>
<dbReference type="Pfam" id="PF05631">
    <property type="entry name" value="MFS_5"/>
    <property type="match status" value="1"/>
</dbReference>
<evidence type="ECO:0000256" key="10">
    <source>
        <dbReference type="ARBA" id="ARBA00030646"/>
    </source>
</evidence>
<feature type="transmembrane region" description="Helical" evidence="13">
    <location>
        <begin position="433"/>
        <end position="452"/>
    </location>
</feature>
<proteinExistence type="predicted"/>
<comment type="caution">
    <text evidence="15">The sequence shown here is derived from an EMBL/GenBank/DDBJ whole genome shotgun (WGS) entry which is preliminary data.</text>
</comment>
<keyword evidence="8" id="KW-0406">Ion transport</keyword>
<evidence type="ECO:0000256" key="2">
    <source>
        <dbReference type="ARBA" id="ARBA00004651"/>
    </source>
</evidence>
<organism evidence="15 16">
    <name type="scientific">Diaporthe ampelina</name>
    <dbReference type="NCBI Taxonomy" id="1214573"/>
    <lineage>
        <taxon>Eukaryota</taxon>
        <taxon>Fungi</taxon>
        <taxon>Dikarya</taxon>
        <taxon>Ascomycota</taxon>
        <taxon>Pezizomycotina</taxon>
        <taxon>Sordariomycetes</taxon>
        <taxon>Sordariomycetidae</taxon>
        <taxon>Diaporthales</taxon>
        <taxon>Diaporthaceae</taxon>
        <taxon>Diaporthe</taxon>
    </lineage>
</organism>
<feature type="transmembrane region" description="Helical" evidence="13">
    <location>
        <begin position="239"/>
        <end position="256"/>
    </location>
</feature>
<comment type="function">
    <text evidence="1">Mediates high-affinity intracellular uptake of the rare oligo-element molybdenum.</text>
</comment>